<dbReference type="InterPro" id="IPR029068">
    <property type="entry name" value="Glyas_Bleomycin-R_OHBP_Dase"/>
</dbReference>
<reference evidence="3" key="1">
    <citation type="journal article" date="2019" name="Int. J. Syst. Evol. Microbiol.">
        <title>The Global Catalogue of Microorganisms (GCM) 10K type strain sequencing project: providing services to taxonomists for standard genome sequencing and annotation.</title>
        <authorList>
            <consortium name="The Broad Institute Genomics Platform"/>
            <consortium name="The Broad Institute Genome Sequencing Center for Infectious Disease"/>
            <person name="Wu L."/>
            <person name="Ma J."/>
        </authorList>
    </citation>
    <scope>NUCLEOTIDE SEQUENCE [LARGE SCALE GENOMIC DNA]</scope>
    <source>
        <strain evidence="3">CCM 8939</strain>
    </source>
</reference>
<dbReference type="RefSeq" id="WP_188414938.1">
    <property type="nucleotide sequence ID" value="NZ_BMDJ01000007.1"/>
</dbReference>
<feature type="domain" description="VOC" evidence="1">
    <location>
        <begin position="5"/>
        <end position="128"/>
    </location>
</feature>
<organism evidence="2 3">
    <name type="scientific">Pedobacter mendelii</name>
    <dbReference type="NCBI Taxonomy" id="1908240"/>
    <lineage>
        <taxon>Bacteria</taxon>
        <taxon>Pseudomonadati</taxon>
        <taxon>Bacteroidota</taxon>
        <taxon>Sphingobacteriia</taxon>
        <taxon>Sphingobacteriales</taxon>
        <taxon>Sphingobacteriaceae</taxon>
        <taxon>Pedobacter</taxon>
    </lineage>
</organism>
<dbReference type="InterPro" id="IPR004360">
    <property type="entry name" value="Glyas_Fos-R_dOase_dom"/>
</dbReference>
<accession>A0ABQ2BKP4</accession>
<sequence length="131" mass="14564">MLENSKAFASYSVDDAEKAKHFYSQILGLKVIQDNDMGGVLTIKIKEGISVLIYPKTNHIPSTYTVLNFPVDDIVKTVAQLKAYGAKFNRYDEKDLKTDENDICRGNGGPSIAWFTDPAGNILSIIEVDFE</sequence>
<dbReference type="SUPFAM" id="SSF54593">
    <property type="entry name" value="Glyoxalase/Bleomycin resistance protein/Dihydroxybiphenyl dioxygenase"/>
    <property type="match status" value="1"/>
</dbReference>
<dbReference type="PROSITE" id="PS51819">
    <property type="entry name" value="VOC"/>
    <property type="match status" value="1"/>
</dbReference>
<evidence type="ECO:0000313" key="2">
    <source>
        <dbReference type="EMBL" id="GGI26935.1"/>
    </source>
</evidence>
<name>A0ABQ2BKP4_9SPHI</name>
<dbReference type="InterPro" id="IPR037523">
    <property type="entry name" value="VOC_core"/>
</dbReference>
<evidence type="ECO:0000259" key="1">
    <source>
        <dbReference type="PROSITE" id="PS51819"/>
    </source>
</evidence>
<evidence type="ECO:0000313" key="3">
    <source>
        <dbReference type="Proteomes" id="UP000645390"/>
    </source>
</evidence>
<gene>
    <name evidence="2" type="ORF">GCM10008119_25140</name>
</gene>
<keyword evidence="3" id="KW-1185">Reference proteome</keyword>
<comment type="caution">
    <text evidence="2">The sequence shown here is derived from an EMBL/GenBank/DDBJ whole genome shotgun (WGS) entry which is preliminary data.</text>
</comment>
<dbReference type="Proteomes" id="UP000645390">
    <property type="component" value="Unassembled WGS sequence"/>
</dbReference>
<protein>
    <recommendedName>
        <fullName evidence="1">VOC domain-containing protein</fullName>
    </recommendedName>
</protein>
<proteinExistence type="predicted"/>
<dbReference type="Pfam" id="PF00903">
    <property type="entry name" value="Glyoxalase"/>
    <property type="match status" value="1"/>
</dbReference>
<dbReference type="Gene3D" id="3.10.180.10">
    <property type="entry name" value="2,3-Dihydroxybiphenyl 1,2-Dioxygenase, domain 1"/>
    <property type="match status" value="1"/>
</dbReference>
<dbReference type="EMBL" id="BMDJ01000007">
    <property type="protein sequence ID" value="GGI26935.1"/>
    <property type="molecule type" value="Genomic_DNA"/>
</dbReference>